<protein>
    <recommendedName>
        <fullName evidence="3">Integrase catalytic domain-containing protein</fullName>
    </recommendedName>
</protein>
<name>A0A1J7I3Y8_9PEZI</name>
<dbReference type="Proteomes" id="UP000182658">
    <property type="component" value="Unassembled WGS sequence"/>
</dbReference>
<proteinExistence type="predicted"/>
<dbReference type="STRING" id="1408157.A0A1J7I3Y8"/>
<dbReference type="OrthoDB" id="5242358at2759"/>
<gene>
    <name evidence="1" type="ORF">CONLIGDRAFT_687769</name>
</gene>
<evidence type="ECO:0000313" key="2">
    <source>
        <dbReference type="Proteomes" id="UP000182658"/>
    </source>
</evidence>
<reference evidence="1 2" key="1">
    <citation type="submission" date="2016-10" db="EMBL/GenBank/DDBJ databases">
        <title>Draft genome sequence of Coniochaeta ligniaria NRRL30616, a lignocellulolytic fungus for bioabatement of inhibitors in plant biomass hydrolysates.</title>
        <authorList>
            <consortium name="DOE Joint Genome Institute"/>
            <person name="Jimenez D.J."/>
            <person name="Hector R.E."/>
            <person name="Riley R."/>
            <person name="Sun H."/>
            <person name="Grigoriev I.V."/>
            <person name="Van Elsas J.D."/>
            <person name="Nichols N.N."/>
        </authorList>
    </citation>
    <scope>NUCLEOTIDE SEQUENCE [LARGE SCALE GENOMIC DNA]</scope>
    <source>
        <strain evidence="1 2">NRRL 30616</strain>
    </source>
</reference>
<dbReference type="AlphaFoldDB" id="A0A1J7I3Y8"/>
<dbReference type="EMBL" id="KV875137">
    <property type="protein sequence ID" value="OIW22205.1"/>
    <property type="molecule type" value="Genomic_DNA"/>
</dbReference>
<dbReference type="InParanoid" id="A0A1J7I3Y8"/>
<organism evidence="1 2">
    <name type="scientific">Coniochaeta ligniaria NRRL 30616</name>
    <dbReference type="NCBI Taxonomy" id="1408157"/>
    <lineage>
        <taxon>Eukaryota</taxon>
        <taxon>Fungi</taxon>
        <taxon>Dikarya</taxon>
        <taxon>Ascomycota</taxon>
        <taxon>Pezizomycotina</taxon>
        <taxon>Sordariomycetes</taxon>
        <taxon>Sordariomycetidae</taxon>
        <taxon>Coniochaetales</taxon>
        <taxon>Coniochaetaceae</taxon>
        <taxon>Coniochaeta</taxon>
    </lineage>
</organism>
<evidence type="ECO:0008006" key="3">
    <source>
        <dbReference type="Google" id="ProtNLM"/>
    </source>
</evidence>
<keyword evidence="2" id="KW-1185">Reference proteome</keyword>
<sequence length="111" mass="12876">MNAARPARFKFTLHDDCEFSYEVIVDIMYLDGNRPVLNLVDTATSFNAARLLRDRTSKHEMGLSIKEVPIEAHNSIGKVERYHRLLRRAYKILRDEAVRLASAQVSYRKPK</sequence>
<evidence type="ECO:0000313" key="1">
    <source>
        <dbReference type="EMBL" id="OIW22205.1"/>
    </source>
</evidence>
<accession>A0A1J7I3Y8</accession>